<protein>
    <recommendedName>
        <fullName evidence="1">Chromo domain-containing protein</fullName>
    </recommendedName>
</protein>
<organism evidence="2 3">
    <name type="scientific">Heliocybe sulcata</name>
    <dbReference type="NCBI Taxonomy" id="5364"/>
    <lineage>
        <taxon>Eukaryota</taxon>
        <taxon>Fungi</taxon>
        <taxon>Dikarya</taxon>
        <taxon>Basidiomycota</taxon>
        <taxon>Agaricomycotina</taxon>
        <taxon>Agaricomycetes</taxon>
        <taxon>Gloeophyllales</taxon>
        <taxon>Gloeophyllaceae</taxon>
        <taxon>Heliocybe</taxon>
    </lineage>
</organism>
<gene>
    <name evidence="2" type="ORF">OE88DRAFT_1177880</name>
</gene>
<dbReference type="Proteomes" id="UP000305948">
    <property type="component" value="Unassembled WGS sequence"/>
</dbReference>
<dbReference type="InterPro" id="IPR016197">
    <property type="entry name" value="Chromo-like_dom_sf"/>
</dbReference>
<dbReference type="Gene3D" id="2.40.50.40">
    <property type="match status" value="1"/>
</dbReference>
<sequence length="427" mass="49379">MAAPTHDAPRPRKPRKESVEIEGRVLPVSPVLDALFYWMAERDAIRRRKAAGEAAPWTNDPILAEYKFTNVFRVFDRTSQYVLRNVINRGSQDLYETCFRVMLFRSFNRISTWELLDSELDLTWANFNYNAYRRVLQEGDVDGAIYGHAYILIAPNAYGGRKSYENHLGLLQHMLEDGLPEKLVNAACMKEAESIVSSYKGMGPFLSFQLLLDLNMTPHFQFSEDEWAICGPGAAEGLQKIFGCGVKGIELEVMKYLRDTQYKHWERLGITDLPRLHDGRLGIALVDLEHSLCECEKYARVKYPRISGKRKTYKRLYLATELPLDLVLPEKWTPRGGTSGTPISISHLPDNEPLTELEDSDPEYEISHIVREALIPEGGMEYLVRWVGWTPEWDLWLAESELRDAPEVLKDWSERRNKRKRRPKKNW</sequence>
<evidence type="ECO:0000259" key="1">
    <source>
        <dbReference type="PROSITE" id="PS50013"/>
    </source>
</evidence>
<evidence type="ECO:0000313" key="2">
    <source>
        <dbReference type="EMBL" id="TFK54287.1"/>
    </source>
</evidence>
<reference evidence="2 3" key="1">
    <citation type="journal article" date="2019" name="Nat. Ecol. Evol.">
        <title>Megaphylogeny resolves global patterns of mushroom evolution.</title>
        <authorList>
            <person name="Varga T."/>
            <person name="Krizsan K."/>
            <person name="Foldi C."/>
            <person name="Dima B."/>
            <person name="Sanchez-Garcia M."/>
            <person name="Sanchez-Ramirez S."/>
            <person name="Szollosi G.J."/>
            <person name="Szarkandi J.G."/>
            <person name="Papp V."/>
            <person name="Albert L."/>
            <person name="Andreopoulos W."/>
            <person name="Angelini C."/>
            <person name="Antonin V."/>
            <person name="Barry K.W."/>
            <person name="Bougher N.L."/>
            <person name="Buchanan P."/>
            <person name="Buyck B."/>
            <person name="Bense V."/>
            <person name="Catcheside P."/>
            <person name="Chovatia M."/>
            <person name="Cooper J."/>
            <person name="Damon W."/>
            <person name="Desjardin D."/>
            <person name="Finy P."/>
            <person name="Geml J."/>
            <person name="Haridas S."/>
            <person name="Hughes K."/>
            <person name="Justo A."/>
            <person name="Karasinski D."/>
            <person name="Kautmanova I."/>
            <person name="Kiss B."/>
            <person name="Kocsube S."/>
            <person name="Kotiranta H."/>
            <person name="LaButti K.M."/>
            <person name="Lechner B.E."/>
            <person name="Liimatainen K."/>
            <person name="Lipzen A."/>
            <person name="Lukacs Z."/>
            <person name="Mihaltcheva S."/>
            <person name="Morgado L.N."/>
            <person name="Niskanen T."/>
            <person name="Noordeloos M.E."/>
            <person name="Ohm R.A."/>
            <person name="Ortiz-Santana B."/>
            <person name="Ovrebo C."/>
            <person name="Racz N."/>
            <person name="Riley R."/>
            <person name="Savchenko A."/>
            <person name="Shiryaev A."/>
            <person name="Soop K."/>
            <person name="Spirin V."/>
            <person name="Szebenyi C."/>
            <person name="Tomsovsky M."/>
            <person name="Tulloss R.E."/>
            <person name="Uehling J."/>
            <person name="Grigoriev I.V."/>
            <person name="Vagvolgyi C."/>
            <person name="Papp T."/>
            <person name="Martin F.M."/>
            <person name="Miettinen O."/>
            <person name="Hibbett D.S."/>
            <person name="Nagy L.G."/>
        </authorList>
    </citation>
    <scope>NUCLEOTIDE SEQUENCE [LARGE SCALE GENOMIC DNA]</scope>
    <source>
        <strain evidence="2 3">OMC1185</strain>
    </source>
</reference>
<keyword evidence="3" id="KW-1185">Reference proteome</keyword>
<evidence type="ECO:0000313" key="3">
    <source>
        <dbReference type="Proteomes" id="UP000305948"/>
    </source>
</evidence>
<dbReference type="GO" id="GO:0006338">
    <property type="term" value="P:chromatin remodeling"/>
    <property type="evidence" value="ECO:0007669"/>
    <property type="project" value="UniProtKB-ARBA"/>
</dbReference>
<dbReference type="OrthoDB" id="433924at2759"/>
<dbReference type="Pfam" id="PF18723">
    <property type="entry name" value="HMUDK_hel"/>
    <property type="match status" value="1"/>
</dbReference>
<dbReference type="EMBL" id="ML213506">
    <property type="protein sequence ID" value="TFK54287.1"/>
    <property type="molecule type" value="Genomic_DNA"/>
</dbReference>
<dbReference type="PROSITE" id="PS50013">
    <property type="entry name" value="CHROMO_2"/>
    <property type="match status" value="1"/>
</dbReference>
<dbReference type="SUPFAM" id="SSF54160">
    <property type="entry name" value="Chromo domain-like"/>
    <property type="match status" value="1"/>
</dbReference>
<dbReference type="AlphaFoldDB" id="A0A5C3NBM2"/>
<dbReference type="InterPro" id="IPR000953">
    <property type="entry name" value="Chromo/chromo_shadow_dom"/>
</dbReference>
<name>A0A5C3NBM2_9AGAM</name>
<accession>A0A5C3NBM2</accession>
<proteinExistence type="predicted"/>
<dbReference type="InterPro" id="IPR040684">
    <property type="entry name" value="HMUDK_hel"/>
</dbReference>
<feature type="domain" description="Chromo" evidence="1">
    <location>
        <begin position="364"/>
        <end position="424"/>
    </location>
</feature>
<dbReference type="STRING" id="5364.A0A5C3NBM2"/>